<protein>
    <submittedName>
        <fullName evidence="1">Uncharacterized protein</fullName>
    </submittedName>
</protein>
<sequence length="58" mass="6781">MDAPLKQVDEHTDADAYLEYPPDLEQYLPPALWRRLSSGKPQRELLVQANVRLRSLLY</sequence>
<dbReference type="Proteomes" id="UP000649604">
    <property type="component" value="Unassembled WGS sequence"/>
</dbReference>
<organism evidence="1 2">
    <name type="scientific">candidate division KSB3 bacterium</name>
    <dbReference type="NCBI Taxonomy" id="2044937"/>
    <lineage>
        <taxon>Bacteria</taxon>
        <taxon>candidate division KSB3</taxon>
    </lineage>
</organism>
<name>A0A9D5JV72_9BACT</name>
<accession>A0A9D5JV72</accession>
<dbReference type="EMBL" id="WJJP01000312">
    <property type="protein sequence ID" value="MBD3324864.1"/>
    <property type="molecule type" value="Genomic_DNA"/>
</dbReference>
<evidence type="ECO:0000313" key="1">
    <source>
        <dbReference type="EMBL" id="MBD3324864.1"/>
    </source>
</evidence>
<reference evidence="1" key="1">
    <citation type="submission" date="2019-11" db="EMBL/GenBank/DDBJ databases">
        <title>Microbial mats filling the niche in hypersaline microbial mats.</title>
        <authorList>
            <person name="Wong H.L."/>
            <person name="Macleod F.I."/>
            <person name="White R.A. III"/>
            <person name="Burns B.P."/>
        </authorList>
    </citation>
    <scope>NUCLEOTIDE SEQUENCE</scope>
    <source>
        <strain evidence="1">Rbin_158</strain>
    </source>
</reference>
<gene>
    <name evidence="1" type="ORF">GF339_09785</name>
</gene>
<feature type="non-terminal residue" evidence="1">
    <location>
        <position position="58"/>
    </location>
</feature>
<proteinExistence type="predicted"/>
<evidence type="ECO:0000313" key="2">
    <source>
        <dbReference type="Proteomes" id="UP000649604"/>
    </source>
</evidence>
<comment type="caution">
    <text evidence="1">The sequence shown here is derived from an EMBL/GenBank/DDBJ whole genome shotgun (WGS) entry which is preliminary data.</text>
</comment>
<dbReference type="AlphaFoldDB" id="A0A9D5JV72"/>